<dbReference type="Gene3D" id="3.40.50.300">
    <property type="entry name" value="P-loop containing nucleotide triphosphate hydrolases"/>
    <property type="match status" value="1"/>
</dbReference>
<keyword evidence="3" id="KW-0540">Nuclease</keyword>
<keyword evidence="3" id="KW-0378">Hydrolase</keyword>
<comment type="caution">
    <text evidence="3">The sequence shown here is derived from an EMBL/GenBank/DDBJ whole genome shotgun (WGS) entry which is preliminary data.</text>
</comment>
<dbReference type="Pfam" id="PF20469">
    <property type="entry name" value="OLD-like_TOPRIM"/>
    <property type="match status" value="1"/>
</dbReference>
<reference evidence="5" key="1">
    <citation type="submission" date="2021-01" db="EMBL/GenBank/DDBJ databases">
        <title>Stenotrophomonas maltophilia.</title>
        <authorList>
            <person name="Yu Y."/>
        </authorList>
    </citation>
    <scope>NUCLEOTIDE SEQUENCE [LARGE SCALE GENOMIC DNA]</scope>
    <source>
        <strain evidence="5">As-6</strain>
    </source>
</reference>
<dbReference type="Proteomes" id="UP000749453">
    <property type="component" value="Unassembled WGS sequence"/>
</dbReference>
<keyword evidence="3" id="KW-0255">Endonuclease</keyword>
<dbReference type="InterPro" id="IPR041685">
    <property type="entry name" value="AAA_GajA/Old/RecF-like"/>
</dbReference>
<keyword evidence="5" id="KW-1185">Reference proteome</keyword>
<feature type="domain" description="Endonuclease GajA/Old nuclease/RecF-like AAA" evidence="1">
    <location>
        <begin position="152"/>
        <end position="322"/>
    </location>
</feature>
<sequence length="596" mass="64812">MYLAQLEITNFRKLKKAGLHFQKGLNVLVGANNAGKTAVVDALRALLAGHDEPYPRLDAEDLHRPKVGDPEGEIVFHYVFRDLSADDEADFLAALKPDADGNMEAHITIRYSDADKTGRLRAKRWCGNHEEVGLTTDMMENLRGVYLPPLRDASQGLKPNRTSQLSRLFQLLATDAGKDGINNALKELDEALKKHQPVVSAHTAIKGRHHAMLGPQLAQALDLGLSGSDFQRLASRLSLMVDAFEIEQNGLGFNNLIFMAVVLSELAKNPEASYRGLIIEEPEAHLHPQLQAVLLGYLGTIKAAEGEKSVQLFVTSHSPNFASIADLDSLACLVDPGEGVETFFPRTISFGKGKREKLERYLDVTRAELFFARRVIFVEGAAELMLVSVLAEKAGYTLREHGVSLISVEGLNFDSFLPLFGATALKIPVAVITDADPAANAAEDEEPQALYPAPGEPVQVSDNTAKMKEREDDFVKVFHGLKTLEYDLALHADNRMAMLAALKELHPKIAMNLSAKVDAVEGDALKARTLFSGMFERSQNNVQKGRFGQVLAQLFADGAACVVPEYIGNAIAHACQGGKAAPAAPAAAVRDEPVEQ</sequence>
<dbReference type="CDD" id="cd01026">
    <property type="entry name" value="TOPRIM_OLD"/>
    <property type="match status" value="1"/>
</dbReference>
<dbReference type="PANTHER" id="PTHR43581">
    <property type="entry name" value="ATP/GTP PHOSPHATASE"/>
    <property type="match status" value="1"/>
</dbReference>
<dbReference type="Pfam" id="PF13175">
    <property type="entry name" value="AAA_15"/>
    <property type="match status" value="2"/>
</dbReference>
<dbReference type="RefSeq" id="WP_205404094.1">
    <property type="nucleotide sequence ID" value="NZ_JAFFTA010000001.1"/>
</dbReference>
<proteinExistence type="predicted"/>
<feature type="domain" description="Endonuclease GajA/Old nuclease/RecF-like AAA" evidence="1">
    <location>
        <begin position="1"/>
        <end position="81"/>
    </location>
</feature>
<dbReference type="InterPro" id="IPR051396">
    <property type="entry name" value="Bact_Antivir_Def_Nuclease"/>
</dbReference>
<dbReference type="InterPro" id="IPR034139">
    <property type="entry name" value="TOPRIM_OLD"/>
</dbReference>
<reference evidence="3" key="2">
    <citation type="submission" date="2021-01" db="EMBL/GenBank/DDBJ databases">
        <authorList>
            <person name="Yu Y."/>
        </authorList>
    </citation>
    <scope>NUCLEOTIDE SEQUENCE</scope>
    <source>
        <strain evidence="3">As-5</strain>
        <strain evidence="4">As-6</strain>
    </source>
</reference>
<evidence type="ECO:0000313" key="4">
    <source>
        <dbReference type="EMBL" id="MBM9937835.1"/>
    </source>
</evidence>
<evidence type="ECO:0000259" key="1">
    <source>
        <dbReference type="Pfam" id="PF13175"/>
    </source>
</evidence>
<gene>
    <name evidence="3" type="ORF">JJW18_01965</name>
    <name evidence="4" type="ORF">JJW19_06730</name>
</gene>
<evidence type="ECO:0000313" key="6">
    <source>
        <dbReference type="Proteomes" id="UP000784064"/>
    </source>
</evidence>
<dbReference type="Proteomes" id="UP000784064">
    <property type="component" value="Unassembled WGS sequence"/>
</dbReference>
<dbReference type="EMBL" id="JAFFTB010000009">
    <property type="protein sequence ID" value="MBM9937835.1"/>
    <property type="molecule type" value="Genomic_DNA"/>
</dbReference>
<dbReference type="SUPFAM" id="SSF52540">
    <property type="entry name" value="P-loop containing nucleoside triphosphate hydrolases"/>
    <property type="match status" value="1"/>
</dbReference>
<dbReference type="InterPro" id="IPR027417">
    <property type="entry name" value="P-loop_NTPase"/>
</dbReference>
<dbReference type="GO" id="GO:0004519">
    <property type="term" value="F:endonuclease activity"/>
    <property type="evidence" value="ECO:0007669"/>
    <property type="project" value="UniProtKB-KW"/>
</dbReference>
<accession>A0AAW4GD93</accession>
<evidence type="ECO:0000313" key="5">
    <source>
        <dbReference type="Proteomes" id="UP000749453"/>
    </source>
</evidence>
<organism evidence="3 6">
    <name type="scientific">Stenotrophomonas lactitubi</name>
    <dbReference type="NCBI Taxonomy" id="2045214"/>
    <lineage>
        <taxon>Bacteria</taxon>
        <taxon>Pseudomonadati</taxon>
        <taxon>Pseudomonadota</taxon>
        <taxon>Gammaproteobacteria</taxon>
        <taxon>Lysobacterales</taxon>
        <taxon>Lysobacteraceae</taxon>
        <taxon>Stenotrophomonas</taxon>
    </lineage>
</organism>
<name>A0AAW4GD93_9GAMM</name>
<dbReference type="AlphaFoldDB" id="A0AAW4GD93"/>
<dbReference type="EMBL" id="JAFFTA010000001">
    <property type="protein sequence ID" value="MBM9912239.1"/>
    <property type="molecule type" value="Genomic_DNA"/>
</dbReference>
<protein>
    <submittedName>
        <fullName evidence="3">ATP-dependent endonuclease</fullName>
    </submittedName>
</protein>
<feature type="domain" description="OLD protein-like TOPRIM" evidence="2">
    <location>
        <begin position="370"/>
        <end position="436"/>
    </location>
</feature>
<evidence type="ECO:0000313" key="3">
    <source>
        <dbReference type="EMBL" id="MBM9912239.1"/>
    </source>
</evidence>
<dbReference type="PANTHER" id="PTHR43581:SF4">
    <property type="entry name" value="ATP_GTP PHOSPHATASE"/>
    <property type="match status" value="1"/>
</dbReference>
<evidence type="ECO:0000259" key="2">
    <source>
        <dbReference type="Pfam" id="PF20469"/>
    </source>
</evidence>